<gene>
    <name evidence="3" type="ORF">HNP25_003070</name>
</gene>
<accession>A0A841EJP3</accession>
<dbReference type="Gene3D" id="3.40.250.10">
    <property type="entry name" value="Rhodanese-like domain"/>
    <property type="match status" value="1"/>
</dbReference>
<keyword evidence="4" id="KW-1185">Reference proteome</keyword>
<feature type="signal peptide" evidence="1">
    <location>
        <begin position="1"/>
        <end position="21"/>
    </location>
</feature>
<dbReference type="PROSITE" id="PS51257">
    <property type="entry name" value="PROKAR_LIPOPROTEIN"/>
    <property type="match status" value="1"/>
</dbReference>
<sequence length="136" mass="14981">MKKRLFSKIDYWIVAIFFVLASCSNPQSVKNINSDEFKKLIETSNAPLVLDVRTDTEVATGVIPDAIQIDYTADNFEQKIAQLDKNKTVFVYCASGGRSAAAANVLAGNGFKHVYNLEGGIDAWKEKGFSVVKNNN</sequence>
<dbReference type="CDD" id="cd00158">
    <property type="entry name" value="RHOD"/>
    <property type="match status" value="1"/>
</dbReference>
<dbReference type="AlphaFoldDB" id="A0A841EJP3"/>
<dbReference type="InterPro" id="IPR050229">
    <property type="entry name" value="GlpE_sulfurtransferase"/>
</dbReference>
<evidence type="ECO:0000256" key="1">
    <source>
        <dbReference type="SAM" id="SignalP"/>
    </source>
</evidence>
<comment type="caution">
    <text evidence="3">The sequence shown here is derived from an EMBL/GenBank/DDBJ whole genome shotgun (WGS) entry which is preliminary data.</text>
</comment>
<evidence type="ECO:0000313" key="3">
    <source>
        <dbReference type="EMBL" id="MBB6004407.1"/>
    </source>
</evidence>
<dbReference type="SUPFAM" id="SSF52821">
    <property type="entry name" value="Rhodanese/Cell cycle control phosphatase"/>
    <property type="match status" value="1"/>
</dbReference>
<evidence type="ECO:0000259" key="2">
    <source>
        <dbReference type="PROSITE" id="PS50206"/>
    </source>
</evidence>
<dbReference type="EMBL" id="JACHKT010000023">
    <property type="protein sequence ID" value="MBB6004407.1"/>
    <property type="molecule type" value="Genomic_DNA"/>
</dbReference>
<name>A0A841EJP3_9BACT</name>
<dbReference type="PANTHER" id="PTHR43031:SF1">
    <property type="entry name" value="PYRIDINE NUCLEOTIDE-DISULPHIDE OXIDOREDUCTASE"/>
    <property type="match status" value="1"/>
</dbReference>
<keyword evidence="1" id="KW-0732">Signal</keyword>
<dbReference type="PANTHER" id="PTHR43031">
    <property type="entry name" value="FAD-DEPENDENT OXIDOREDUCTASE"/>
    <property type="match status" value="1"/>
</dbReference>
<dbReference type="Proteomes" id="UP000524404">
    <property type="component" value="Unassembled WGS sequence"/>
</dbReference>
<feature type="domain" description="Rhodanese" evidence="2">
    <location>
        <begin position="43"/>
        <end position="133"/>
    </location>
</feature>
<reference evidence="3 4" key="1">
    <citation type="submission" date="2020-08" db="EMBL/GenBank/DDBJ databases">
        <title>Functional genomics of gut bacteria from endangered species of beetles.</title>
        <authorList>
            <person name="Carlos-Shanley C."/>
        </authorList>
    </citation>
    <scope>NUCLEOTIDE SEQUENCE [LARGE SCALE GENOMIC DNA]</scope>
    <source>
        <strain evidence="3 4">S00070</strain>
    </source>
</reference>
<feature type="chain" id="PRO_5032741530" evidence="1">
    <location>
        <begin position="22"/>
        <end position="136"/>
    </location>
</feature>
<protein>
    <submittedName>
        <fullName evidence="3">Rhodanese-related sulfurtransferase</fullName>
    </submittedName>
</protein>
<keyword evidence="3" id="KW-0808">Transferase</keyword>
<dbReference type="PROSITE" id="PS50206">
    <property type="entry name" value="RHODANESE_3"/>
    <property type="match status" value="1"/>
</dbReference>
<dbReference type="Pfam" id="PF00581">
    <property type="entry name" value="Rhodanese"/>
    <property type="match status" value="1"/>
</dbReference>
<evidence type="ECO:0000313" key="4">
    <source>
        <dbReference type="Proteomes" id="UP000524404"/>
    </source>
</evidence>
<dbReference type="RefSeq" id="WP_184135373.1">
    <property type="nucleotide sequence ID" value="NZ_JACHKT010000023.1"/>
</dbReference>
<dbReference type="InterPro" id="IPR001763">
    <property type="entry name" value="Rhodanese-like_dom"/>
</dbReference>
<dbReference type="GO" id="GO:0016740">
    <property type="term" value="F:transferase activity"/>
    <property type="evidence" value="ECO:0007669"/>
    <property type="project" value="UniProtKB-KW"/>
</dbReference>
<dbReference type="InterPro" id="IPR036873">
    <property type="entry name" value="Rhodanese-like_dom_sf"/>
</dbReference>
<dbReference type="SMART" id="SM00450">
    <property type="entry name" value="RHOD"/>
    <property type="match status" value="1"/>
</dbReference>
<organism evidence="3 4">
    <name type="scientific">Arcicella rosea</name>
    <dbReference type="NCBI Taxonomy" id="502909"/>
    <lineage>
        <taxon>Bacteria</taxon>
        <taxon>Pseudomonadati</taxon>
        <taxon>Bacteroidota</taxon>
        <taxon>Cytophagia</taxon>
        <taxon>Cytophagales</taxon>
        <taxon>Flectobacillaceae</taxon>
        <taxon>Arcicella</taxon>
    </lineage>
</organism>
<proteinExistence type="predicted"/>